<accession>A0A9X2MBK5</accession>
<dbReference type="GO" id="GO:0015421">
    <property type="term" value="F:ABC-type oligopeptide transporter activity"/>
    <property type="evidence" value="ECO:0007669"/>
    <property type="project" value="TreeGrafter"/>
</dbReference>
<dbReference type="InterPro" id="IPR003593">
    <property type="entry name" value="AAA+_ATPase"/>
</dbReference>
<evidence type="ECO:0000313" key="11">
    <source>
        <dbReference type="Proteomes" id="UP001140817"/>
    </source>
</evidence>
<dbReference type="PANTHER" id="PTHR43394:SF1">
    <property type="entry name" value="ATP-BINDING CASSETTE SUB-FAMILY B MEMBER 10, MITOCHONDRIAL"/>
    <property type="match status" value="1"/>
</dbReference>
<dbReference type="Gene3D" id="1.20.1560.10">
    <property type="entry name" value="ABC transporter type 1, transmembrane domain"/>
    <property type="match status" value="1"/>
</dbReference>
<feature type="transmembrane region" description="Helical" evidence="7">
    <location>
        <begin position="251"/>
        <end position="271"/>
    </location>
</feature>
<dbReference type="InterPro" id="IPR003439">
    <property type="entry name" value="ABC_transporter-like_ATP-bd"/>
</dbReference>
<proteinExistence type="predicted"/>
<evidence type="ECO:0000313" key="10">
    <source>
        <dbReference type="EMBL" id="MCR1822835.1"/>
    </source>
</evidence>
<dbReference type="Pfam" id="PF00664">
    <property type="entry name" value="ABC_membrane"/>
    <property type="match status" value="1"/>
</dbReference>
<dbReference type="AlphaFoldDB" id="A0A9X2MBK5"/>
<dbReference type="PANTHER" id="PTHR43394">
    <property type="entry name" value="ATP-DEPENDENT PERMEASE MDL1, MITOCHONDRIAL"/>
    <property type="match status" value="1"/>
</dbReference>
<dbReference type="PROSITE" id="PS50929">
    <property type="entry name" value="ABC_TM1F"/>
    <property type="match status" value="1"/>
</dbReference>
<feature type="domain" description="ABC transmembrane type-1" evidence="9">
    <location>
        <begin position="31"/>
        <end position="311"/>
    </location>
</feature>
<evidence type="ECO:0000256" key="2">
    <source>
        <dbReference type="ARBA" id="ARBA00022692"/>
    </source>
</evidence>
<feature type="transmembrane region" description="Helical" evidence="7">
    <location>
        <begin position="69"/>
        <end position="93"/>
    </location>
</feature>
<dbReference type="SMART" id="SM00382">
    <property type="entry name" value="AAA"/>
    <property type="match status" value="1"/>
</dbReference>
<keyword evidence="3" id="KW-0547">Nucleotide-binding</keyword>
<dbReference type="Pfam" id="PF00005">
    <property type="entry name" value="ABC_tran"/>
    <property type="match status" value="1"/>
</dbReference>
<evidence type="ECO:0000259" key="8">
    <source>
        <dbReference type="PROSITE" id="PS50893"/>
    </source>
</evidence>
<evidence type="ECO:0000259" key="9">
    <source>
        <dbReference type="PROSITE" id="PS50929"/>
    </source>
</evidence>
<dbReference type="CDD" id="cd18544">
    <property type="entry name" value="ABC_6TM_TmrA_like"/>
    <property type="match status" value="1"/>
</dbReference>
<dbReference type="InterPro" id="IPR011527">
    <property type="entry name" value="ABC1_TM_dom"/>
</dbReference>
<keyword evidence="5 7" id="KW-1133">Transmembrane helix</keyword>
<keyword evidence="4 10" id="KW-0067">ATP-binding</keyword>
<dbReference type="GO" id="GO:0005886">
    <property type="term" value="C:plasma membrane"/>
    <property type="evidence" value="ECO:0007669"/>
    <property type="project" value="UniProtKB-SubCell"/>
</dbReference>
<dbReference type="PROSITE" id="PS00211">
    <property type="entry name" value="ABC_TRANSPORTER_1"/>
    <property type="match status" value="1"/>
</dbReference>
<dbReference type="Proteomes" id="UP001140817">
    <property type="component" value="Unassembled WGS sequence"/>
</dbReference>
<protein>
    <submittedName>
        <fullName evidence="10">ABC transporter ATP-binding protein/permease</fullName>
    </submittedName>
</protein>
<evidence type="ECO:0000256" key="4">
    <source>
        <dbReference type="ARBA" id="ARBA00022840"/>
    </source>
</evidence>
<feature type="transmembrane region" description="Helical" evidence="7">
    <location>
        <begin position="139"/>
        <end position="162"/>
    </location>
</feature>
<gene>
    <name evidence="10" type="ORF">NSA58_08550</name>
</gene>
<dbReference type="Gene3D" id="3.40.50.300">
    <property type="entry name" value="P-loop containing nucleotide triphosphate hydrolases"/>
    <property type="match status" value="1"/>
</dbReference>
<feature type="transmembrane region" description="Helical" evidence="7">
    <location>
        <begin position="168"/>
        <end position="186"/>
    </location>
</feature>
<feature type="domain" description="ABC transporter" evidence="8">
    <location>
        <begin position="347"/>
        <end position="560"/>
    </location>
</feature>
<comment type="caution">
    <text evidence="10">The sequence shown here is derived from an EMBL/GenBank/DDBJ whole genome shotgun (WGS) entry which is preliminary data.</text>
</comment>
<evidence type="ECO:0000256" key="6">
    <source>
        <dbReference type="ARBA" id="ARBA00023136"/>
    </source>
</evidence>
<comment type="subcellular location">
    <subcellularLocation>
        <location evidence="1">Cell membrane</location>
        <topology evidence="1">Multi-pass membrane protein</topology>
    </subcellularLocation>
</comment>
<dbReference type="PROSITE" id="PS50893">
    <property type="entry name" value="ABC_TRANSPORTER_2"/>
    <property type="match status" value="1"/>
</dbReference>
<dbReference type="InterPro" id="IPR027417">
    <property type="entry name" value="P-loop_NTPase"/>
</dbReference>
<keyword evidence="11" id="KW-1185">Reference proteome</keyword>
<dbReference type="InterPro" id="IPR017871">
    <property type="entry name" value="ABC_transporter-like_CS"/>
</dbReference>
<dbReference type="EMBL" id="JANKBY010000082">
    <property type="protein sequence ID" value="MCR1822835.1"/>
    <property type="molecule type" value="Genomic_DNA"/>
</dbReference>
<reference evidence="10" key="1">
    <citation type="submission" date="2022-07" db="EMBL/GenBank/DDBJ databases">
        <title>Enhanced cultured diversity of the mouse gut microbiota enables custom-made synthetic communities.</title>
        <authorList>
            <person name="Afrizal A."/>
        </authorList>
    </citation>
    <scope>NUCLEOTIDE SEQUENCE</scope>
    <source>
        <strain evidence="10">DSM 29186</strain>
    </source>
</reference>
<evidence type="ECO:0000256" key="3">
    <source>
        <dbReference type="ARBA" id="ARBA00022741"/>
    </source>
</evidence>
<evidence type="ECO:0000256" key="1">
    <source>
        <dbReference type="ARBA" id="ARBA00004651"/>
    </source>
</evidence>
<dbReference type="SUPFAM" id="SSF90123">
    <property type="entry name" value="ABC transporter transmembrane region"/>
    <property type="match status" value="1"/>
</dbReference>
<dbReference type="InterPro" id="IPR036640">
    <property type="entry name" value="ABC1_TM_sf"/>
</dbReference>
<dbReference type="RefSeq" id="WP_074429755.1">
    <property type="nucleotide sequence ID" value="NZ_JANKBY010000082.1"/>
</dbReference>
<dbReference type="InterPro" id="IPR039421">
    <property type="entry name" value="Type_1_exporter"/>
</dbReference>
<dbReference type="GO" id="GO:0005524">
    <property type="term" value="F:ATP binding"/>
    <property type="evidence" value="ECO:0007669"/>
    <property type="project" value="UniProtKB-KW"/>
</dbReference>
<dbReference type="GO" id="GO:0016887">
    <property type="term" value="F:ATP hydrolysis activity"/>
    <property type="evidence" value="ECO:0007669"/>
    <property type="project" value="InterPro"/>
</dbReference>
<dbReference type="SUPFAM" id="SSF52540">
    <property type="entry name" value="P-loop containing nucleoside triphosphate hydrolases"/>
    <property type="match status" value="1"/>
</dbReference>
<organism evidence="10 11">
    <name type="scientific">Terrisporobacter muris</name>
    <dbReference type="NCBI Taxonomy" id="2963284"/>
    <lineage>
        <taxon>Bacteria</taxon>
        <taxon>Bacillati</taxon>
        <taxon>Bacillota</taxon>
        <taxon>Clostridia</taxon>
        <taxon>Peptostreptococcales</taxon>
        <taxon>Peptostreptococcaceae</taxon>
        <taxon>Terrisporobacter</taxon>
    </lineage>
</organism>
<keyword evidence="2 7" id="KW-0812">Transmembrane</keyword>
<evidence type="ECO:0000256" key="5">
    <source>
        <dbReference type="ARBA" id="ARBA00022989"/>
    </source>
</evidence>
<name>A0A9X2MBK5_9FIRM</name>
<sequence>MNNKNKFIKINSKVVKLIINVFKNHKSLTCLLLFVIIGSISFSLATPQVLKYIIDDYLIVKGKSLLLPALLYFSTIVFLGIFNFGKEGIITVFGQKIIRKIKEEMMIKLTRIPIGYLATNESGSIVSRFSNDVEAVGSLFTNGIVSMIVDTFKIVGIVISIWLFSYKLGILVLFIIPVVYFLTRAFQRKMLKAQRLYRVLTAKVNNHIPESINNIQMIKSFAKEEYMEERYVNYLDESYEAMNKINFYDSIFSPIILILRAVVVALVVILSSDQLSFLGLSIGSVAAAIELINNIFSPIENLGMELQNIQQSIAGIYRIDEFLNEEEETEKDHNLTYEKIVNDNLNIELKNVDFSYIKGEHILENISLNIKHKESVTFAGRTGAGKTTLFKLILGLLEPSSGSVTLSNVKVSEIPNHEKRKIFGYVEQSFSFIKGSVAEQISLKDENISKEDIENAMKFVGLHDYIITLEKGYDTFASPHLFSQGQMQLLSIARAIVTSPPIMLLDEITANLDSETEEKIISVLKSASSERTLLSISHRLSSILTCDRIIKLENKSIAME</sequence>
<evidence type="ECO:0000256" key="7">
    <source>
        <dbReference type="SAM" id="Phobius"/>
    </source>
</evidence>
<keyword evidence="6 7" id="KW-0472">Membrane</keyword>